<dbReference type="EMBL" id="BAAATD010000003">
    <property type="protein sequence ID" value="GAA2595477.1"/>
    <property type="molecule type" value="Genomic_DNA"/>
</dbReference>
<protein>
    <recommendedName>
        <fullName evidence="4">DUF4367 domain-containing protein</fullName>
    </recommendedName>
</protein>
<name>A0ABN3PQG5_9ACTN</name>
<organism evidence="2 3">
    <name type="scientific">Actinomadura fulvescens</name>
    <dbReference type="NCBI Taxonomy" id="46160"/>
    <lineage>
        <taxon>Bacteria</taxon>
        <taxon>Bacillati</taxon>
        <taxon>Actinomycetota</taxon>
        <taxon>Actinomycetes</taxon>
        <taxon>Streptosporangiales</taxon>
        <taxon>Thermomonosporaceae</taxon>
        <taxon>Actinomadura</taxon>
    </lineage>
</organism>
<comment type="caution">
    <text evidence="2">The sequence shown here is derived from an EMBL/GenBank/DDBJ whole genome shotgun (WGS) entry which is preliminary data.</text>
</comment>
<keyword evidence="1" id="KW-0812">Transmembrane</keyword>
<sequence>MSENDHRREAEAATEAAAEAEAARLLGALRDFQPRGRETVDPARAVRAGRRRVRARRAAGSAAGALAVIVIVLASTLLGRAGFGADPGPARPAGERFDDRRQEFRVGSGGGFAPASYEPGALVQRIVLRPEFADGPLRGADGFVLMYPKGRLPDGLAGAEPRGPAVEAVHGRPAVRLDPPLLRPGAIELAWEWKPGAWGFVSVRGAGVTMDRARHVAESVLPAPAGQERP</sequence>
<evidence type="ECO:0000313" key="3">
    <source>
        <dbReference type="Proteomes" id="UP001501509"/>
    </source>
</evidence>
<feature type="transmembrane region" description="Helical" evidence="1">
    <location>
        <begin position="58"/>
        <end position="78"/>
    </location>
</feature>
<keyword evidence="1" id="KW-0472">Membrane</keyword>
<reference evidence="2 3" key="1">
    <citation type="journal article" date="2019" name="Int. J. Syst. Evol. Microbiol.">
        <title>The Global Catalogue of Microorganisms (GCM) 10K type strain sequencing project: providing services to taxonomists for standard genome sequencing and annotation.</title>
        <authorList>
            <consortium name="The Broad Institute Genomics Platform"/>
            <consortium name="The Broad Institute Genome Sequencing Center for Infectious Disease"/>
            <person name="Wu L."/>
            <person name="Ma J."/>
        </authorList>
    </citation>
    <scope>NUCLEOTIDE SEQUENCE [LARGE SCALE GENOMIC DNA]</scope>
    <source>
        <strain evidence="2 3">JCM 6833</strain>
    </source>
</reference>
<keyword evidence="3" id="KW-1185">Reference proteome</keyword>
<proteinExistence type="predicted"/>
<dbReference type="Proteomes" id="UP001501509">
    <property type="component" value="Unassembled WGS sequence"/>
</dbReference>
<evidence type="ECO:0000313" key="2">
    <source>
        <dbReference type="EMBL" id="GAA2595477.1"/>
    </source>
</evidence>
<gene>
    <name evidence="2" type="ORF">GCM10010411_31090</name>
</gene>
<evidence type="ECO:0000256" key="1">
    <source>
        <dbReference type="SAM" id="Phobius"/>
    </source>
</evidence>
<keyword evidence="1" id="KW-1133">Transmembrane helix</keyword>
<evidence type="ECO:0008006" key="4">
    <source>
        <dbReference type="Google" id="ProtNLM"/>
    </source>
</evidence>
<dbReference type="RefSeq" id="WP_344541459.1">
    <property type="nucleotide sequence ID" value="NZ_BAAATD010000003.1"/>
</dbReference>
<accession>A0ABN3PQG5</accession>